<keyword evidence="3 7" id="KW-0812">Transmembrane</keyword>
<keyword evidence="2" id="KW-1003">Cell membrane</keyword>
<comment type="subcellular location">
    <subcellularLocation>
        <location evidence="1">Cell membrane</location>
        <topology evidence="1">Multi-pass membrane protein</topology>
    </subcellularLocation>
</comment>
<dbReference type="Pfam" id="PF06271">
    <property type="entry name" value="RDD"/>
    <property type="match status" value="1"/>
</dbReference>
<feature type="compositionally biased region" description="Basic and acidic residues" evidence="6">
    <location>
        <begin position="109"/>
        <end position="119"/>
    </location>
</feature>
<dbReference type="InterPro" id="IPR018929">
    <property type="entry name" value="DUF2510"/>
</dbReference>
<dbReference type="PANTHER" id="PTHR36115:SF4">
    <property type="entry name" value="MEMBRANE PROTEIN"/>
    <property type="match status" value="1"/>
</dbReference>
<feature type="transmembrane region" description="Helical" evidence="7">
    <location>
        <begin position="392"/>
        <end position="415"/>
    </location>
</feature>
<evidence type="ECO:0000256" key="4">
    <source>
        <dbReference type="ARBA" id="ARBA00022989"/>
    </source>
</evidence>
<reference evidence="10 11" key="1">
    <citation type="submission" date="2016-10" db="EMBL/GenBank/DDBJ databases">
        <authorList>
            <person name="de Groot N.N."/>
        </authorList>
    </citation>
    <scope>NUCLEOTIDE SEQUENCE [LARGE SCALE GENOMIC DNA]</scope>
    <source>
        <strain evidence="10 11">CGMCC 4.5739</strain>
    </source>
</reference>
<evidence type="ECO:0000259" key="9">
    <source>
        <dbReference type="Pfam" id="PF10708"/>
    </source>
</evidence>
<evidence type="ECO:0000256" key="1">
    <source>
        <dbReference type="ARBA" id="ARBA00004651"/>
    </source>
</evidence>
<evidence type="ECO:0000256" key="5">
    <source>
        <dbReference type="ARBA" id="ARBA00023136"/>
    </source>
</evidence>
<feature type="compositionally biased region" description="Pro residues" evidence="6">
    <location>
        <begin position="50"/>
        <end position="72"/>
    </location>
</feature>
<evidence type="ECO:0000256" key="6">
    <source>
        <dbReference type="SAM" id="MobiDB-lite"/>
    </source>
</evidence>
<dbReference type="AlphaFoldDB" id="A0A1I1REV0"/>
<feature type="transmembrane region" description="Helical" evidence="7">
    <location>
        <begin position="447"/>
        <end position="467"/>
    </location>
</feature>
<evidence type="ECO:0000256" key="2">
    <source>
        <dbReference type="ARBA" id="ARBA00022475"/>
    </source>
</evidence>
<dbReference type="RefSeq" id="WP_093840517.1">
    <property type="nucleotide sequence ID" value="NZ_FOLM01000013.1"/>
</dbReference>
<sequence length="492" mass="50943">MSVPPEGSAGGNPGPDWYPDPSIPGYIRYWNGSAWVPGSSRPEPRAGEPRPGPPPGAFLPQPASGPPAPARPAGPEETGPVFFDEENADTPGPPPAAPVPEPRPALPELRGRGEAERPRLPWGSDEDVSTSPVASFRRGQQSGPGGPGGPGGQSVPGGQGAADPRTPFGRPAPERSGTAAEPAADAADAAGTGTEGPTWTQQVRELAQQAHDRRAQQEPPRQSPQPPAPQPPPQPRAPAPGAGAPGQPAPPAPQGPGPVPQQASAPGPFPAPAPARPGQPGPAPRQPEQPRGHTVPVMGAPQMAPLTEAGLQVRATAPWESPFGGSETAYPAKLGRRLLARIVDSLLPLGAAGAVAFLLLDRGRDHIRAKVDAVEQAGVTQQVWLLDGTTGAYLAMVLGAFLGLGLLLEALPTAFWGRSPGKALFGLRVLNVERQEKPSFGAALGRWLLYSVLGLVALGVVGVLWCVRDRPWRQCWHDKAARTFVASARSGR</sequence>
<dbReference type="PANTHER" id="PTHR36115">
    <property type="entry name" value="PROLINE-RICH ANTIGEN HOMOLOG-RELATED"/>
    <property type="match status" value="1"/>
</dbReference>
<evidence type="ECO:0000256" key="7">
    <source>
        <dbReference type="SAM" id="Phobius"/>
    </source>
</evidence>
<name>A0A1I1REV0_9ACTN</name>
<feature type="region of interest" description="Disordered" evidence="6">
    <location>
        <begin position="1"/>
        <end position="299"/>
    </location>
</feature>
<evidence type="ECO:0000256" key="3">
    <source>
        <dbReference type="ARBA" id="ARBA00022692"/>
    </source>
</evidence>
<evidence type="ECO:0000259" key="8">
    <source>
        <dbReference type="Pfam" id="PF06271"/>
    </source>
</evidence>
<dbReference type="PRINTS" id="PR01217">
    <property type="entry name" value="PRICHEXTENSN"/>
</dbReference>
<accession>A0A1I1REV0</accession>
<feature type="compositionally biased region" description="Pro residues" evidence="6">
    <location>
        <begin position="247"/>
        <end position="259"/>
    </location>
</feature>
<feature type="compositionally biased region" description="Pro residues" evidence="6">
    <location>
        <begin position="91"/>
        <end position="105"/>
    </location>
</feature>
<feature type="compositionally biased region" description="Pro residues" evidence="6">
    <location>
        <begin position="267"/>
        <end position="287"/>
    </location>
</feature>
<keyword evidence="4 7" id="KW-1133">Transmembrane helix</keyword>
<feature type="domain" description="RDD" evidence="8">
    <location>
        <begin position="332"/>
        <end position="481"/>
    </location>
</feature>
<feature type="compositionally biased region" description="Pro residues" evidence="6">
    <location>
        <begin position="221"/>
        <end position="238"/>
    </location>
</feature>
<dbReference type="STRING" id="910347.SAMN05421773_11354"/>
<keyword evidence="5 7" id="KW-0472">Membrane</keyword>
<dbReference type="EMBL" id="FOLM01000013">
    <property type="protein sequence ID" value="SFD32891.1"/>
    <property type="molecule type" value="Genomic_DNA"/>
</dbReference>
<feature type="transmembrane region" description="Helical" evidence="7">
    <location>
        <begin position="338"/>
        <end position="360"/>
    </location>
</feature>
<feature type="domain" description="DUF2510" evidence="9">
    <location>
        <begin position="17"/>
        <end position="46"/>
    </location>
</feature>
<gene>
    <name evidence="10" type="ORF">SAMN05421773_11354</name>
</gene>
<keyword evidence="11" id="KW-1185">Reference proteome</keyword>
<feature type="compositionally biased region" description="Gly residues" evidence="6">
    <location>
        <begin position="142"/>
        <end position="160"/>
    </location>
</feature>
<dbReference type="Proteomes" id="UP000199207">
    <property type="component" value="Unassembled WGS sequence"/>
</dbReference>
<evidence type="ECO:0000313" key="10">
    <source>
        <dbReference type="EMBL" id="SFD32891.1"/>
    </source>
</evidence>
<dbReference type="OrthoDB" id="4207282at2"/>
<dbReference type="Pfam" id="PF10708">
    <property type="entry name" value="DUF2510"/>
    <property type="match status" value="1"/>
</dbReference>
<feature type="compositionally biased region" description="Low complexity" evidence="6">
    <location>
        <begin position="177"/>
        <end position="198"/>
    </location>
</feature>
<dbReference type="GO" id="GO:0005886">
    <property type="term" value="C:plasma membrane"/>
    <property type="evidence" value="ECO:0007669"/>
    <property type="project" value="UniProtKB-SubCell"/>
</dbReference>
<protein>
    <submittedName>
        <fullName evidence="10">Uncharacterized membrane protein YckC, RDD family</fullName>
    </submittedName>
</protein>
<dbReference type="InterPro" id="IPR051791">
    <property type="entry name" value="Pra-immunoreactive"/>
</dbReference>
<organism evidence="10 11">
    <name type="scientific">Streptomyces aidingensis</name>
    <dbReference type="NCBI Taxonomy" id="910347"/>
    <lineage>
        <taxon>Bacteria</taxon>
        <taxon>Bacillati</taxon>
        <taxon>Actinomycetota</taxon>
        <taxon>Actinomycetes</taxon>
        <taxon>Kitasatosporales</taxon>
        <taxon>Streptomycetaceae</taxon>
        <taxon>Streptomyces</taxon>
    </lineage>
</organism>
<evidence type="ECO:0000313" key="11">
    <source>
        <dbReference type="Proteomes" id="UP000199207"/>
    </source>
</evidence>
<proteinExistence type="predicted"/>
<dbReference type="InterPro" id="IPR010432">
    <property type="entry name" value="RDD"/>
</dbReference>